<dbReference type="Pfam" id="PF02655">
    <property type="entry name" value="ATP-grasp_3"/>
    <property type="match status" value="1"/>
</dbReference>
<dbReference type="Gene3D" id="3.30.1490.20">
    <property type="entry name" value="ATP-grasp fold, A domain"/>
    <property type="match status" value="1"/>
</dbReference>
<accession>A0ABY3AX52</accession>
<dbReference type="InterPro" id="IPR013815">
    <property type="entry name" value="ATP_grasp_subdomain_1"/>
</dbReference>
<evidence type="ECO:0000313" key="6">
    <source>
        <dbReference type="EMBL" id="TQR92282.1"/>
    </source>
</evidence>
<organism evidence="6 7">
    <name type="scientific">Paenibacillus ottowii</name>
    <dbReference type="NCBI Taxonomy" id="2315729"/>
    <lineage>
        <taxon>Bacteria</taxon>
        <taxon>Bacillati</taxon>
        <taxon>Bacillota</taxon>
        <taxon>Bacilli</taxon>
        <taxon>Bacillales</taxon>
        <taxon>Paenibacillaceae</taxon>
        <taxon>Paenibacillus</taxon>
    </lineage>
</organism>
<protein>
    <submittedName>
        <fullName evidence="6">ATP-grasp domain-containing protein</fullName>
    </submittedName>
</protein>
<evidence type="ECO:0000259" key="5">
    <source>
        <dbReference type="PROSITE" id="PS50975"/>
    </source>
</evidence>
<dbReference type="InterPro" id="IPR003806">
    <property type="entry name" value="ATP-grasp_PylC-type"/>
</dbReference>
<name>A0ABY3AX52_9BACL</name>
<keyword evidence="2 4" id="KW-0547">Nucleotide-binding</keyword>
<sequence>MGVRELKDRQVIVVIHRFGGLIFGNYMNYNTVIDHSQNDVIYFVNENGYKDIAAYKEQAAKIVRFERLEQQDELDQAMFEVVSTYGPIDHLISLSEFDMDVAAFLRTKYAIPGVDEQQVQLYRNKVEMKKRLKEHSIRTPYFIDFTTSDEVLAFAKKVNYPLILKPKVSAASIGVKLVHTDAELEEFLTTISLADYEAEEFVEGTIFHIDGIVNKGKIEFISVSRYVGSCLDFSKGKPCGSILITKDKNLRQRIVDFTGRSLKALELSEGSFHMELIHKQEKELVFLEIGARFGGAEIPFFLLDRFGIHLGEETVKILLGTFTGVPEADLNIHGGFLQIPEPQNTPLEVIHVTSLKEQIPEIFSEVIPNAGDIMDGSGSYYHISGRFMFDGQSEDQVEQAILKSIQLFHLEGKPLEKIKI</sequence>
<dbReference type="PANTHER" id="PTHR43585">
    <property type="entry name" value="FUMIPYRROLE BIOSYNTHESIS PROTEIN C"/>
    <property type="match status" value="1"/>
</dbReference>
<feature type="domain" description="ATP-grasp" evidence="5">
    <location>
        <begin position="129"/>
        <end position="319"/>
    </location>
</feature>
<keyword evidence="7" id="KW-1185">Reference proteome</keyword>
<keyword evidence="3 4" id="KW-0067">ATP-binding</keyword>
<evidence type="ECO:0000313" key="7">
    <source>
        <dbReference type="Proteomes" id="UP000319219"/>
    </source>
</evidence>
<evidence type="ECO:0000256" key="4">
    <source>
        <dbReference type="PROSITE-ProRule" id="PRU00409"/>
    </source>
</evidence>
<dbReference type="PROSITE" id="PS50975">
    <property type="entry name" value="ATP_GRASP"/>
    <property type="match status" value="1"/>
</dbReference>
<dbReference type="Proteomes" id="UP000319219">
    <property type="component" value="Unassembled WGS sequence"/>
</dbReference>
<dbReference type="PANTHER" id="PTHR43585:SF2">
    <property type="entry name" value="ATP-GRASP ENZYME FSQD"/>
    <property type="match status" value="1"/>
</dbReference>
<dbReference type="Gene3D" id="3.30.470.20">
    <property type="entry name" value="ATP-grasp fold, B domain"/>
    <property type="match status" value="1"/>
</dbReference>
<dbReference type="Gene3D" id="3.40.50.20">
    <property type="match status" value="1"/>
</dbReference>
<evidence type="ECO:0000256" key="2">
    <source>
        <dbReference type="ARBA" id="ARBA00022741"/>
    </source>
</evidence>
<keyword evidence="1" id="KW-0436">Ligase</keyword>
<proteinExistence type="predicted"/>
<comment type="caution">
    <text evidence="6">The sequence shown here is derived from an EMBL/GenBank/DDBJ whole genome shotgun (WGS) entry which is preliminary data.</text>
</comment>
<dbReference type="InterPro" id="IPR052032">
    <property type="entry name" value="ATP-dep_AA_Ligase"/>
</dbReference>
<dbReference type="SUPFAM" id="SSF56059">
    <property type="entry name" value="Glutathione synthetase ATP-binding domain-like"/>
    <property type="match status" value="1"/>
</dbReference>
<evidence type="ECO:0000256" key="1">
    <source>
        <dbReference type="ARBA" id="ARBA00022598"/>
    </source>
</evidence>
<reference evidence="6 7" key="1">
    <citation type="submission" date="2019-07" db="EMBL/GenBank/DDBJ databases">
        <title>Paenibacillus ottowii sp. nov. isolated from a fermentation system processing bovine manure.</title>
        <authorList>
            <person name="Velazquez L.F."/>
            <person name="Rajbanshi S."/>
            <person name="Guan S."/>
            <person name="Hinchee M."/>
            <person name="Welsh A."/>
        </authorList>
    </citation>
    <scope>NUCLEOTIDE SEQUENCE [LARGE SCALE GENOMIC DNA]</scope>
    <source>
        <strain evidence="6 7">MS2379</strain>
    </source>
</reference>
<dbReference type="InterPro" id="IPR011761">
    <property type="entry name" value="ATP-grasp"/>
</dbReference>
<gene>
    <name evidence="6" type="ORF">FKV70_25510</name>
</gene>
<dbReference type="EMBL" id="VIJZ01000021">
    <property type="protein sequence ID" value="TQR92282.1"/>
    <property type="molecule type" value="Genomic_DNA"/>
</dbReference>
<evidence type="ECO:0000256" key="3">
    <source>
        <dbReference type="ARBA" id="ARBA00022840"/>
    </source>
</evidence>